<feature type="coiled-coil region" evidence="1">
    <location>
        <begin position="40"/>
        <end position="97"/>
    </location>
</feature>
<keyword evidence="1" id="KW-0175">Coiled coil</keyword>
<sequence length="109" mass="12767">MSNAWNQTRGMKRLAVGPITTPEYIEWWGRRINDNISGPIQNAELEKKIEQMEEEKMNLRLDMDVQKLETEKLRKWKNKAEGDLDSLKIDYKRLRCSVKADGLGKTSEQ</sequence>
<dbReference type="Proteomes" id="UP000593568">
    <property type="component" value="Unassembled WGS sequence"/>
</dbReference>
<comment type="caution">
    <text evidence="2">The sequence shown here is derived from an EMBL/GenBank/DDBJ whole genome shotgun (WGS) entry which is preliminary data.</text>
</comment>
<keyword evidence="3" id="KW-1185">Reference proteome</keyword>
<reference evidence="2 3" key="1">
    <citation type="journal article" date="2019" name="Genome Biol. Evol.">
        <title>Insights into the evolution of the New World diploid cottons (Gossypium, subgenus Houzingenia) based on genome sequencing.</title>
        <authorList>
            <person name="Grover C.E."/>
            <person name="Arick M.A. 2nd"/>
            <person name="Thrash A."/>
            <person name="Conover J.L."/>
            <person name="Sanders W.S."/>
            <person name="Peterson D.G."/>
            <person name="Frelichowski J.E."/>
            <person name="Scheffler J.A."/>
            <person name="Scheffler B.E."/>
            <person name="Wendel J.F."/>
        </authorList>
    </citation>
    <scope>NUCLEOTIDE SEQUENCE [LARGE SCALE GENOMIC DNA]</scope>
    <source>
        <strain evidence="2">8</strain>
        <tissue evidence="2">Leaf</tissue>
    </source>
</reference>
<accession>A0A7J9FWB0</accession>
<evidence type="ECO:0000256" key="1">
    <source>
        <dbReference type="SAM" id="Coils"/>
    </source>
</evidence>
<evidence type="ECO:0000313" key="3">
    <source>
        <dbReference type="Proteomes" id="UP000593568"/>
    </source>
</evidence>
<evidence type="ECO:0000313" key="2">
    <source>
        <dbReference type="EMBL" id="MBA0789632.1"/>
    </source>
</evidence>
<feature type="non-terminal residue" evidence="2">
    <location>
        <position position="109"/>
    </location>
</feature>
<dbReference type="EMBL" id="JABEZW010229696">
    <property type="protein sequence ID" value="MBA0789632.1"/>
    <property type="molecule type" value="Genomic_DNA"/>
</dbReference>
<dbReference type="PANTHER" id="PTHR48200:SF1">
    <property type="entry name" value="AMINOTRANSFERASE-LIKE PLANT MOBILE DOMAIN-CONTAINING PROTEIN"/>
    <property type="match status" value="1"/>
</dbReference>
<protein>
    <submittedName>
        <fullName evidence="2">Uncharacterized protein</fullName>
    </submittedName>
</protein>
<dbReference type="PANTHER" id="PTHR48200">
    <property type="entry name" value="PROTEIN, PUTATIVE-RELATED"/>
    <property type="match status" value="1"/>
</dbReference>
<organism evidence="2 3">
    <name type="scientific">Gossypium trilobum</name>
    <dbReference type="NCBI Taxonomy" id="34281"/>
    <lineage>
        <taxon>Eukaryota</taxon>
        <taxon>Viridiplantae</taxon>
        <taxon>Streptophyta</taxon>
        <taxon>Embryophyta</taxon>
        <taxon>Tracheophyta</taxon>
        <taxon>Spermatophyta</taxon>
        <taxon>Magnoliopsida</taxon>
        <taxon>eudicotyledons</taxon>
        <taxon>Gunneridae</taxon>
        <taxon>Pentapetalae</taxon>
        <taxon>rosids</taxon>
        <taxon>malvids</taxon>
        <taxon>Malvales</taxon>
        <taxon>Malvaceae</taxon>
        <taxon>Malvoideae</taxon>
        <taxon>Gossypium</taxon>
    </lineage>
</organism>
<proteinExistence type="predicted"/>
<gene>
    <name evidence="2" type="ORF">Gotri_000124</name>
</gene>
<name>A0A7J9FWB0_9ROSI</name>
<dbReference type="AlphaFoldDB" id="A0A7J9FWB0"/>